<name>A0A9P6YEA0_9FUNG</name>
<dbReference type="InterPro" id="IPR013094">
    <property type="entry name" value="AB_hydrolase_3"/>
</dbReference>
<feature type="domain" description="Alpha/beta hydrolase fold-3" evidence="2">
    <location>
        <begin position="78"/>
        <end position="153"/>
    </location>
</feature>
<organism evidence="3 4">
    <name type="scientific">Rhizopus delemar</name>
    <dbReference type="NCBI Taxonomy" id="936053"/>
    <lineage>
        <taxon>Eukaryota</taxon>
        <taxon>Fungi</taxon>
        <taxon>Fungi incertae sedis</taxon>
        <taxon>Mucoromycota</taxon>
        <taxon>Mucoromycotina</taxon>
        <taxon>Mucoromycetes</taxon>
        <taxon>Mucorales</taxon>
        <taxon>Mucorineae</taxon>
        <taxon>Rhizopodaceae</taxon>
        <taxon>Rhizopus</taxon>
    </lineage>
</organism>
<dbReference type="EMBL" id="JAANIU010005737">
    <property type="protein sequence ID" value="KAG1545799.1"/>
    <property type="molecule type" value="Genomic_DNA"/>
</dbReference>
<dbReference type="GO" id="GO:0016787">
    <property type="term" value="F:hydrolase activity"/>
    <property type="evidence" value="ECO:0007669"/>
    <property type="project" value="UniProtKB-KW"/>
</dbReference>
<dbReference type="AlphaFoldDB" id="A0A9P6YEA0"/>
<evidence type="ECO:0000259" key="2">
    <source>
        <dbReference type="Pfam" id="PF07859"/>
    </source>
</evidence>
<reference evidence="3 4" key="1">
    <citation type="journal article" date="2020" name="Microb. Genom.">
        <title>Genetic diversity of clinical and environmental Mucorales isolates obtained from an investigation of mucormycosis cases among solid organ transplant recipients.</title>
        <authorList>
            <person name="Nguyen M.H."/>
            <person name="Kaul D."/>
            <person name="Muto C."/>
            <person name="Cheng S.J."/>
            <person name="Richter R.A."/>
            <person name="Bruno V.M."/>
            <person name="Liu G."/>
            <person name="Beyhan S."/>
            <person name="Sundermann A.J."/>
            <person name="Mounaud S."/>
            <person name="Pasculle A.W."/>
            <person name="Nierman W.C."/>
            <person name="Driscoll E."/>
            <person name="Cumbie R."/>
            <person name="Clancy C.J."/>
            <person name="Dupont C.L."/>
        </authorList>
    </citation>
    <scope>NUCLEOTIDE SEQUENCE [LARGE SCALE GENOMIC DNA]</scope>
    <source>
        <strain evidence="3 4">GL24</strain>
    </source>
</reference>
<dbReference type="SUPFAM" id="SSF53474">
    <property type="entry name" value="alpha/beta-Hydrolases"/>
    <property type="match status" value="1"/>
</dbReference>
<dbReference type="InterPro" id="IPR050300">
    <property type="entry name" value="GDXG_lipolytic_enzyme"/>
</dbReference>
<keyword evidence="1" id="KW-0378">Hydrolase</keyword>
<dbReference type="InterPro" id="IPR029058">
    <property type="entry name" value="AB_hydrolase_fold"/>
</dbReference>
<evidence type="ECO:0000256" key="1">
    <source>
        <dbReference type="ARBA" id="ARBA00022801"/>
    </source>
</evidence>
<dbReference type="Proteomes" id="UP000740926">
    <property type="component" value="Unassembled WGS sequence"/>
</dbReference>
<proteinExistence type="predicted"/>
<keyword evidence="4" id="KW-1185">Reference proteome</keyword>
<evidence type="ECO:0000313" key="3">
    <source>
        <dbReference type="EMBL" id="KAG1545799.1"/>
    </source>
</evidence>
<protein>
    <recommendedName>
        <fullName evidence="2">Alpha/beta hydrolase fold-3 domain-containing protein</fullName>
    </recommendedName>
</protein>
<dbReference type="Pfam" id="PF07859">
    <property type="entry name" value="Abhydrolase_3"/>
    <property type="match status" value="1"/>
</dbReference>
<sequence>MPLEAELQQFVDAVAAHPLPDDLRALRAISESTLPQLQGAPQAVAHVIEQTLTTRDGHALELRLYTPDGLPDGPAPALLFAHGGGWFQCSLAVYDGPCRALANSSGCVIVAVGYRLAPEHSFPVPLHDVADAWQWLQANAGRLGLDPQRLAIAASPAAAVPGTGCRHGQRLLPRVRQWLLPQRRVDATLLAGLPGRAGCAAGTGLAGPRHGAAGAGPGLGAQLRARPAA</sequence>
<comment type="caution">
    <text evidence="3">The sequence shown here is derived from an EMBL/GenBank/DDBJ whole genome shotgun (WGS) entry which is preliminary data.</text>
</comment>
<evidence type="ECO:0000313" key="4">
    <source>
        <dbReference type="Proteomes" id="UP000740926"/>
    </source>
</evidence>
<gene>
    <name evidence="3" type="ORF">G6F50_013713</name>
</gene>
<dbReference type="PANTHER" id="PTHR48081:SF8">
    <property type="entry name" value="ALPHA_BETA HYDROLASE FOLD-3 DOMAIN-CONTAINING PROTEIN-RELATED"/>
    <property type="match status" value="1"/>
</dbReference>
<dbReference type="Gene3D" id="3.40.50.1820">
    <property type="entry name" value="alpha/beta hydrolase"/>
    <property type="match status" value="1"/>
</dbReference>
<accession>A0A9P6YEA0</accession>
<dbReference type="PANTHER" id="PTHR48081">
    <property type="entry name" value="AB HYDROLASE SUPERFAMILY PROTEIN C4A8.06C"/>
    <property type="match status" value="1"/>
</dbReference>